<dbReference type="EMBL" id="JAKFHA010000015">
    <property type="protein sequence ID" value="MCF2530344.1"/>
    <property type="molecule type" value="Genomic_DNA"/>
</dbReference>
<evidence type="ECO:0000313" key="1">
    <source>
        <dbReference type="EMBL" id="MCF2530344.1"/>
    </source>
</evidence>
<dbReference type="RefSeq" id="WP_235055000.1">
    <property type="nucleotide sequence ID" value="NZ_JAKFHA010000015.1"/>
</dbReference>
<reference evidence="1" key="1">
    <citation type="submission" date="2022-01" db="EMBL/GenBank/DDBJ databases">
        <title>Genome-Based Taxonomic Classification of the Phylum Actinobacteria.</title>
        <authorList>
            <person name="Gao Y."/>
        </authorList>
    </citation>
    <scope>NUCLEOTIDE SEQUENCE</scope>
    <source>
        <strain evidence="1">KLBMP 8922</strain>
    </source>
</reference>
<proteinExistence type="predicted"/>
<protein>
    <submittedName>
        <fullName evidence="1">Uncharacterized protein</fullName>
    </submittedName>
</protein>
<organism evidence="1 2">
    <name type="scientific">Yinghuangia soli</name>
    <dbReference type="NCBI Taxonomy" id="2908204"/>
    <lineage>
        <taxon>Bacteria</taxon>
        <taxon>Bacillati</taxon>
        <taxon>Actinomycetota</taxon>
        <taxon>Actinomycetes</taxon>
        <taxon>Kitasatosporales</taxon>
        <taxon>Streptomycetaceae</taxon>
        <taxon>Yinghuangia</taxon>
    </lineage>
</organism>
<accession>A0AA41Q2H0</accession>
<gene>
    <name evidence="1" type="ORF">LZ495_24410</name>
</gene>
<comment type="caution">
    <text evidence="1">The sequence shown here is derived from an EMBL/GenBank/DDBJ whole genome shotgun (WGS) entry which is preliminary data.</text>
</comment>
<name>A0AA41Q2H0_9ACTN</name>
<keyword evidence="2" id="KW-1185">Reference proteome</keyword>
<sequence length="305" mass="32961">MDVDLQAQITELARQGAWDEAQTLAGKLILALESRPAARDRDTLLAEAYQTRSYVLAMTGNLEPAADDGRRALQILYGWDEPDDFMIASLLYSHVLHLAELGEMAEIRSLDRRPMAVFREALGALPGIADPTRAAAAGQVAGYAAGMHAAGEQVLACDCDREALAVFADCAEILDDGLWETYVTTALNLAASTPHAAEAKTVAADAVERVVDLLNAGRLDFLLSLVHALYLSGRAQRRLGEEDSLSAIVDAKYLLDTFRPTGPESEALSRAIGEVLAADQRSRGWFISPELARLSGEWLRAAKAR</sequence>
<dbReference type="Proteomes" id="UP001165378">
    <property type="component" value="Unassembled WGS sequence"/>
</dbReference>
<evidence type="ECO:0000313" key="2">
    <source>
        <dbReference type="Proteomes" id="UP001165378"/>
    </source>
</evidence>
<dbReference type="AlphaFoldDB" id="A0AA41Q2H0"/>